<evidence type="ECO:0008006" key="3">
    <source>
        <dbReference type="Google" id="ProtNLM"/>
    </source>
</evidence>
<gene>
    <name evidence="1" type="ORF">VHP8226_01694</name>
</gene>
<comment type="caution">
    <text evidence="1">The sequence shown here is derived from an EMBL/GenBank/DDBJ whole genome shotgun (WGS) entry which is preliminary data.</text>
</comment>
<name>A0ABM8ZHT0_9VIBR</name>
<evidence type="ECO:0000313" key="1">
    <source>
        <dbReference type="EMBL" id="CAH0526227.1"/>
    </source>
</evidence>
<accession>A0ABM8ZHT0</accession>
<dbReference type="Proteomes" id="UP000838160">
    <property type="component" value="Unassembled WGS sequence"/>
</dbReference>
<reference evidence="1" key="1">
    <citation type="submission" date="2021-12" db="EMBL/GenBank/DDBJ databases">
        <authorList>
            <person name="Rodrigo-Torres L."/>
            <person name="Arahal R. D."/>
            <person name="Lucena T."/>
        </authorList>
    </citation>
    <scope>NUCLEOTIDE SEQUENCE</scope>
    <source>
        <strain evidence="1">CECT 8226</strain>
    </source>
</reference>
<evidence type="ECO:0000313" key="2">
    <source>
        <dbReference type="Proteomes" id="UP000838160"/>
    </source>
</evidence>
<keyword evidence="2" id="KW-1185">Reference proteome</keyword>
<dbReference type="EMBL" id="CAKLCM010000002">
    <property type="protein sequence ID" value="CAH0526227.1"/>
    <property type="molecule type" value="Genomic_DNA"/>
</dbReference>
<organism evidence="1 2">
    <name type="scientific">Vibrio hippocampi</name>
    <dbReference type="NCBI Taxonomy" id="654686"/>
    <lineage>
        <taxon>Bacteria</taxon>
        <taxon>Pseudomonadati</taxon>
        <taxon>Pseudomonadota</taxon>
        <taxon>Gammaproteobacteria</taxon>
        <taxon>Vibrionales</taxon>
        <taxon>Vibrionaceae</taxon>
        <taxon>Vibrio</taxon>
    </lineage>
</organism>
<sequence length="488" mass="54598">MQFKNKVLTAVIVSIISVPSFAFLGSDITLKKNRSPTQPIPAEGFKRKVYQLNTSEIPKITVHGQEQRALDQLISSIDLQNLDAAAFPTLTYQGAESKALEANFYSIIEEMKVAQQRVLADEQMKIEQAKASDVRLLEQMAAVEASKVGYLADVQVVLDREVEVDRLLVESEKTIETLAAQLADSFNALGSDVVGSKPMTGKKFEKVRMKYKACDEEIEVKGSYIATSQEIRGYCFTSRIPVKRDVSSVVLNNSSLMSHYHDLTGAIYNELILQGEADHRDNLISGYRQEAKSFSRGVTNDAKIQAREKHGFTDKSADIKLKSLSKTHRSNVAKVARMEKDLARVVNQQLLKSPEMEALRPKYEQLKLTSNAYLMSFAKDILGKPVSVDDDASYEIIELDYADSDELTYVIDSYSNQLEVYIVNTEMLEHYSDHRDLKGYDQLPINIAVEVRAVGVVRGELSDDNFRKGVNIGTKVLLAGLADKKYLE</sequence>
<protein>
    <recommendedName>
        <fullName evidence="3">Chromosome partitioning protein ParA</fullName>
    </recommendedName>
</protein>
<proteinExistence type="predicted"/>